<name>U2TIW9_9ACTN</name>
<dbReference type="Proteomes" id="UP000016638">
    <property type="component" value="Unassembled WGS sequence"/>
</dbReference>
<sequence>MGPGNVVRRHAGACALLVAAIVAVAAAAHGLLEARSAAREQAAREVRDERAMVYGVTDLSPLLQVDVAGTDEWGNEVAGVVMDDRSRALLRVAAEAYNADPSTTLEVDPDDLERAYREDALETFGGDPSRDAALALWLWMARPADLVYAGDDPVTGARAGADANVSGSMTNLQFCNSRMCGSGLVANMRFRWEDQ</sequence>
<organism evidence="1 2">
    <name type="scientific">Olsenella profusa F0195</name>
    <dbReference type="NCBI Taxonomy" id="1125712"/>
    <lineage>
        <taxon>Bacteria</taxon>
        <taxon>Bacillati</taxon>
        <taxon>Actinomycetota</taxon>
        <taxon>Coriobacteriia</taxon>
        <taxon>Coriobacteriales</taxon>
        <taxon>Atopobiaceae</taxon>
        <taxon>Olsenella</taxon>
    </lineage>
</organism>
<evidence type="ECO:0000313" key="2">
    <source>
        <dbReference type="Proteomes" id="UP000016638"/>
    </source>
</evidence>
<evidence type="ECO:0000313" key="1">
    <source>
        <dbReference type="EMBL" id="ERL06153.1"/>
    </source>
</evidence>
<comment type="caution">
    <text evidence="1">The sequence shown here is derived from an EMBL/GenBank/DDBJ whole genome shotgun (WGS) entry which is preliminary data.</text>
</comment>
<dbReference type="RefSeq" id="WP_021727209.1">
    <property type="nucleotide sequence ID" value="NZ_AWEZ01000069.1"/>
</dbReference>
<dbReference type="PATRIC" id="fig|1125712.3.peg.2398"/>
<reference evidence="1 2" key="1">
    <citation type="submission" date="2013-08" db="EMBL/GenBank/DDBJ databases">
        <authorList>
            <person name="Durkin A.S."/>
            <person name="Haft D.R."/>
            <person name="McCorrison J."/>
            <person name="Torralba M."/>
            <person name="Gillis M."/>
            <person name="Haft D.H."/>
            <person name="Methe B."/>
            <person name="Sutton G."/>
            <person name="Nelson K.E."/>
        </authorList>
    </citation>
    <scope>NUCLEOTIDE SEQUENCE [LARGE SCALE GENOMIC DNA]</scope>
    <source>
        <strain evidence="1 2">F0195</strain>
    </source>
</reference>
<keyword evidence="2" id="KW-1185">Reference proteome</keyword>
<accession>U2TIW9</accession>
<proteinExistence type="predicted"/>
<gene>
    <name evidence="1" type="ORF">HMPREF1316_0743</name>
</gene>
<dbReference type="AlphaFoldDB" id="U2TIW9"/>
<dbReference type="STRING" id="1125712.HMPREF1316_0743"/>
<protein>
    <submittedName>
        <fullName evidence="1">Uncharacterized protein</fullName>
    </submittedName>
</protein>
<dbReference type="EMBL" id="AWEZ01000069">
    <property type="protein sequence ID" value="ERL06153.1"/>
    <property type="molecule type" value="Genomic_DNA"/>
</dbReference>